<dbReference type="AlphaFoldDB" id="A0A2L2XEG9"/>
<reference evidence="2" key="1">
    <citation type="submission" date="2018-02" db="EMBL/GenBank/DDBJ databases">
        <title>Genome sequence of Desulfocucumis palustris strain NAW-5.</title>
        <authorList>
            <person name="Watanabe M."/>
            <person name="Kojima H."/>
            <person name="Fukui M."/>
        </authorList>
    </citation>
    <scope>NUCLEOTIDE SEQUENCE [LARGE SCALE GENOMIC DNA]</scope>
    <source>
        <strain evidence="2">NAW-5</strain>
    </source>
</reference>
<dbReference type="EMBL" id="BFAV01000127">
    <property type="protein sequence ID" value="GBF34103.1"/>
    <property type="molecule type" value="Genomic_DNA"/>
</dbReference>
<sequence length="119" mass="13833">MSKYKFHAVAFMIFLFFVQGCGNKLPEPKPIPLAFSSEGSYAGYQTGEIRIKNHHGMEIFHVSNNMKRKIKGMNIKKGSYVHVDYYREVYKGNIKSGIKYVRHIELINEKRQPMDDMKG</sequence>
<organism evidence="1 2">
    <name type="scientific">Desulfocucumis palustris</name>
    <dbReference type="NCBI Taxonomy" id="1898651"/>
    <lineage>
        <taxon>Bacteria</taxon>
        <taxon>Bacillati</taxon>
        <taxon>Bacillota</taxon>
        <taxon>Clostridia</taxon>
        <taxon>Eubacteriales</taxon>
        <taxon>Desulfocucumaceae</taxon>
        <taxon>Desulfocucumis</taxon>
    </lineage>
</organism>
<comment type="caution">
    <text evidence="1">The sequence shown here is derived from an EMBL/GenBank/DDBJ whole genome shotgun (WGS) entry which is preliminary data.</text>
</comment>
<proteinExistence type="predicted"/>
<evidence type="ECO:0000313" key="2">
    <source>
        <dbReference type="Proteomes" id="UP000239549"/>
    </source>
</evidence>
<accession>A0A2L2XEG9</accession>
<gene>
    <name evidence="1" type="ORF">DCCM_3215</name>
</gene>
<evidence type="ECO:0000313" key="1">
    <source>
        <dbReference type="EMBL" id="GBF34103.1"/>
    </source>
</evidence>
<evidence type="ECO:0008006" key="3">
    <source>
        <dbReference type="Google" id="ProtNLM"/>
    </source>
</evidence>
<dbReference type="PROSITE" id="PS51257">
    <property type="entry name" value="PROKAR_LIPOPROTEIN"/>
    <property type="match status" value="1"/>
</dbReference>
<keyword evidence="2" id="KW-1185">Reference proteome</keyword>
<protein>
    <recommendedName>
        <fullName evidence="3">Lipoprotein</fullName>
    </recommendedName>
</protein>
<dbReference type="RefSeq" id="WP_104372402.1">
    <property type="nucleotide sequence ID" value="NZ_BFAV01000127.1"/>
</dbReference>
<dbReference type="Proteomes" id="UP000239549">
    <property type="component" value="Unassembled WGS sequence"/>
</dbReference>
<name>A0A2L2XEG9_9FIRM</name>